<dbReference type="EMBL" id="CP066167">
    <property type="protein sequence ID" value="QQD16784.1"/>
    <property type="molecule type" value="Genomic_DNA"/>
</dbReference>
<evidence type="ECO:0000256" key="4">
    <source>
        <dbReference type="ARBA" id="ARBA00022803"/>
    </source>
</evidence>
<keyword evidence="4 5" id="KW-0802">TPR repeat</keyword>
<dbReference type="PANTHER" id="PTHR47870:SF4">
    <property type="entry name" value="CYTOCHROME C-TYPE BIOGENESIS PROTEIN CYCH"/>
    <property type="match status" value="1"/>
</dbReference>
<reference evidence="9 10" key="1">
    <citation type="submission" date="2020-12" db="EMBL/GenBank/DDBJ databases">
        <authorList>
            <person name="Shan Y."/>
        </authorList>
    </citation>
    <scope>NUCLEOTIDE SEQUENCE [LARGE SCALE GENOMIC DNA]</scope>
    <source>
        <strain evidence="10">csc3.9</strain>
    </source>
</reference>
<evidence type="ECO:0000256" key="5">
    <source>
        <dbReference type="PROSITE-ProRule" id="PRU00339"/>
    </source>
</evidence>
<dbReference type="GO" id="GO:0017004">
    <property type="term" value="P:cytochrome complex assembly"/>
    <property type="evidence" value="ECO:0007669"/>
    <property type="project" value="UniProtKB-KW"/>
</dbReference>
<proteinExistence type="predicted"/>
<dbReference type="InterPro" id="IPR056412">
    <property type="entry name" value="Ig_CycH"/>
</dbReference>
<evidence type="ECO:0000256" key="3">
    <source>
        <dbReference type="ARBA" id="ARBA00022748"/>
    </source>
</evidence>
<keyword evidence="10" id="KW-1185">Reference proteome</keyword>
<name>A0A7T4QXZ1_9GAMM</name>
<dbReference type="GO" id="GO:0030313">
    <property type="term" value="C:cell envelope"/>
    <property type="evidence" value="ECO:0007669"/>
    <property type="project" value="UniProtKB-SubCell"/>
</dbReference>
<dbReference type="PANTHER" id="PTHR47870">
    <property type="entry name" value="CYTOCHROME C-TYPE BIOGENESIS PROTEIN CCMH"/>
    <property type="match status" value="1"/>
</dbReference>
<keyword evidence="2" id="KW-0677">Repeat</keyword>
<evidence type="ECO:0000313" key="9">
    <source>
        <dbReference type="EMBL" id="QQD16784.1"/>
    </source>
</evidence>
<feature type="domain" description="Cytochrome c-type biogenesis protein H Ig-like" evidence="7">
    <location>
        <begin position="298"/>
        <end position="397"/>
    </location>
</feature>
<protein>
    <submittedName>
        <fullName evidence="9">C-type cytochrome biogenesis protein CcmI</fullName>
    </submittedName>
</protein>
<dbReference type="AlphaFoldDB" id="A0A7T4QXZ1"/>
<dbReference type="PROSITE" id="PS50005">
    <property type="entry name" value="TPR"/>
    <property type="match status" value="1"/>
</dbReference>
<dbReference type="Gene3D" id="1.25.40.10">
    <property type="entry name" value="Tetratricopeptide repeat domain"/>
    <property type="match status" value="1"/>
</dbReference>
<evidence type="ECO:0000256" key="6">
    <source>
        <dbReference type="SAM" id="Phobius"/>
    </source>
</evidence>
<dbReference type="InterPro" id="IPR019734">
    <property type="entry name" value="TPR_rpt"/>
</dbReference>
<evidence type="ECO:0000313" key="10">
    <source>
        <dbReference type="Proteomes" id="UP000596063"/>
    </source>
</evidence>
<evidence type="ECO:0000256" key="2">
    <source>
        <dbReference type="ARBA" id="ARBA00022737"/>
    </source>
</evidence>
<comment type="subcellular location">
    <subcellularLocation>
        <location evidence="1">Cell envelope</location>
    </subcellularLocation>
</comment>
<dbReference type="Pfam" id="PF23892">
    <property type="entry name" value="Ig_CycH"/>
    <property type="match status" value="1"/>
</dbReference>
<evidence type="ECO:0000259" key="7">
    <source>
        <dbReference type="Pfam" id="PF23892"/>
    </source>
</evidence>
<feature type="domain" description="Cytochrome c-type biogenesis protein H TPR" evidence="8">
    <location>
        <begin position="160"/>
        <end position="273"/>
    </location>
</feature>
<evidence type="ECO:0000256" key="1">
    <source>
        <dbReference type="ARBA" id="ARBA00004196"/>
    </source>
</evidence>
<organism evidence="9 10">
    <name type="scientific">Spongiibacter nanhainus</name>
    <dbReference type="NCBI Taxonomy" id="2794344"/>
    <lineage>
        <taxon>Bacteria</taxon>
        <taxon>Pseudomonadati</taxon>
        <taxon>Pseudomonadota</taxon>
        <taxon>Gammaproteobacteria</taxon>
        <taxon>Cellvibrionales</taxon>
        <taxon>Spongiibacteraceae</taxon>
        <taxon>Spongiibacter</taxon>
    </lineage>
</organism>
<feature type="repeat" description="TPR" evidence="5">
    <location>
        <begin position="167"/>
        <end position="200"/>
    </location>
</feature>
<dbReference type="Pfam" id="PF23914">
    <property type="entry name" value="TPR_CcmH_CycH"/>
    <property type="match status" value="1"/>
</dbReference>
<keyword evidence="3" id="KW-0201">Cytochrome c-type biogenesis</keyword>
<dbReference type="NCBIfam" id="TIGR03142">
    <property type="entry name" value="cytochro_ccmI"/>
    <property type="match status" value="1"/>
</dbReference>
<dbReference type="InterPro" id="IPR056413">
    <property type="entry name" value="TPR_CcmH_CycH"/>
</dbReference>
<feature type="transmembrane region" description="Helical" evidence="6">
    <location>
        <begin position="103"/>
        <end position="123"/>
    </location>
</feature>
<dbReference type="RefSeq" id="WP_198568286.1">
    <property type="nucleotide sequence ID" value="NZ_CP066167.1"/>
</dbReference>
<dbReference type="GO" id="GO:0005886">
    <property type="term" value="C:plasma membrane"/>
    <property type="evidence" value="ECO:0007669"/>
    <property type="project" value="TreeGrafter"/>
</dbReference>
<evidence type="ECO:0000259" key="8">
    <source>
        <dbReference type="Pfam" id="PF23914"/>
    </source>
</evidence>
<keyword evidence="6" id="KW-0472">Membrane</keyword>
<keyword evidence="6" id="KW-0812">Transmembrane</keyword>
<dbReference type="Proteomes" id="UP000596063">
    <property type="component" value="Chromosome"/>
</dbReference>
<dbReference type="KEGG" id="snan:I6N98_10300"/>
<keyword evidence="6" id="KW-1133">Transmembrane helix</keyword>
<dbReference type="InterPro" id="IPR051263">
    <property type="entry name" value="C-type_cytochrome_biogenesis"/>
</dbReference>
<dbReference type="InterPro" id="IPR017560">
    <property type="entry name" value="Cyt_c_biogenesis_CcmI"/>
</dbReference>
<gene>
    <name evidence="9" type="primary">ccmI</name>
    <name evidence="9" type="ORF">I6N98_10300</name>
</gene>
<dbReference type="SUPFAM" id="SSF48452">
    <property type="entry name" value="TPR-like"/>
    <property type="match status" value="1"/>
</dbReference>
<accession>A0A7T4QXZ1</accession>
<dbReference type="InterPro" id="IPR011990">
    <property type="entry name" value="TPR-like_helical_dom_sf"/>
</dbReference>
<sequence length="414" mass="45322">MPLFLGLGMLVLMALAILLTTLLSRKANNSEAVLDSGSEPYSEAQRDFYRLRRAELQRDLDAGVLDQSQFFELCRELDYQMVSEGGPKISQNLQNKASGRGTALIWLAIVMIPLIAGVLYWQLGYHRELGLKDLQQTMIERGEFDPALMAEMVERVDGVLAQRPDNPELLVMMAGIRRQQGDYAAAIPYYERLLDLYPKDPNVIAQLAQARYLANNRRLNKDIRDLLDRALGIDPNQGTALGVYGIDAFARGDYLAALDSWSRLSRQLPPQSAEASVIASGMAEAKSRAIAAGDLAGLNISVSVDASLGQAPAGVLFVVAKSADGNPMPVAALRQPLNKPDWPQNLWLTDLDVIRQGQGLADFSSLTLSAHISRAGTAMRQDGDWTSEAIAIDPNATPDGAIELKLDRRYRTGD</sequence>